<feature type="domain" description="Core Histone H2A/H2B/H3" evidence="7">
    <location>
        <begin position="607"/>
        <end position="694"/>
    </location>
</feature>
<evidence type="ECO:0000256" key="5">
    <source>
        <dbReference type="SAM" id="Coils"/>
    </source>
</evidence>
<comment type="similarity">
    <text evidence="2">Belongs to the histone H3 family.</text>
</comment>
<dbReference type="GO" id="GO:0005654">
    <property type="term" value="C:nucleoplasm"/>
    <property type="evidence" value="ECO:0007669"/>
    <property type="project" value="UniProtKB-ARBA"/>
</dbReference>
<dbReference type="PANTHER" id="PTHR21243">
    <property type="entry name" value="PROTEIN SCAI"/>
    <property type="match status" value="1"/>
</dbReference>
<dbReference type="EMBL" id="JAGKQH010000004">
    <property type="protein sequence ID" value="KAG6600643.1"/>
    <property type="molecule type" value="Genomic_DNA"/>
</dbReference>
<dbReference type="GO" id="GO:0030527">
    <property type="term" value="F:structural constituent of chromatin"/>
    <property type="evidence" value="ECO:0007669"/>
    <property type="project" value="InterPro"/>
</dbReference>
<keyword evidence="5" id="KW-0175">Coiled coil</keyword>
<accession>A0AAV6NN50</accession>
<dbReference type="PROSITE" id="PS00959">
    <property type="entry name" value="HISTONE_H3_2"/>
    <property type="match status" value="1"/>
</dbReference>
<feature type="non-terminal residue" evidence="8">
    <location>
        <position position="1"/>
    </location>
</feature>
<comment type="caution">
    <text evidence="8">The sequence shown here is derived from an EMBL/GenBank/DDBJ whole genome shotgun (WGS) entry which is preliminary data.</text>
</comment>
<protein>
    <recommendedName>
        <fullName evidence="7">Core Histone H2A/H2B/H3 domain-containing protein</fullName>
    </recommendedName>
</protein>
<dbReference type="InterPro" id="IPR000164">
    <property type="entry name" value="Histone_H3/CENP-A"/>
</dbReference>
<feature type="coiled-coil region" evidence="5">
    <location>
        <begin position="701"/>
        <end position="830"/>
    </location>
</feature>
<comment type="subcellular location">
    <subcellularLocation>
        <location evidence="1">Chromosome</location>
    </subcellularLocation>
</comment>
<evidence type="ECO:0000256" key="2">
    <source>
        <dbReference type="ARBA" id="ARBA00010343"/>
    </source>
</evidence>
<evidence type="ECO:0000259" key="7">
    <source>
        <dbReference type="Pfam" id="PF00125"/>
    </source>
</evidence>
<organism evidence="8 9">
    <name type="scientific">Cucurbita argyrosperma subsp. sororia</name>
    <dbReference type="NCBI Taxonomy" id="37648"/>
    <lineage>
        <taxon>Eukaryota</taxon>
        <taxon>Viridiplantae</taxon>
        <taxon>Streptophyta</taxon>
        <taxon>Embryophyta</taxon>
        <taxon>Tracheophyta</taxon>
        <taxon>Spermatophyta</taxon>
        <taxon>Magnoliopsida</taxon>
        <taxon>eudicotyledons</taxon>
        <taxon>Gunneridae</taxon>
        <taxon>Pentapetalae</taxon>
        <taxon>rosids</taxon>
        <taxon>fabids</taxon>
        <taxon>Cucurbitales</taxon>
        <taxon>Cucurbitaceae</taxon>
        <taxon>Cucurbiteae</taxon>
        <taxon>Cucurbita</taxon>
    </lineage>
</organism>
<dbReference type="GO" id="GO:0006351">
    <property type="term" value="P:DNA-templated transcription"/>
    <property type="evidence" value="ECO:0007669"/>
    <property type="project" value="InterPro"/>
</dbReference>
<proteinExistence type="inferred from homology"/>
<feature type="compositionally biased region" description="Acidic residues" evidence="6">
    <location>
        <begin position="1227"/>
        <end position="1245"/>
    </location>
</feature>
<feature type="compositionally biased region" description="Basic and acidic residues" evidence="6">
    <location>
        <begin position="1107"/>
        <end position="1133"/>
    </location>
</feature>
<keyword evidence="3" id="KW-0158">Chromosome</keyword>
<dbReference type="InterPro" id="IPR022709">
    <property type="entry name" value="SCAI"/>
</dbReference>
<keyword evidence="4" id="KW-0007">Acetylation</keyword>
<evidence type="ECO:0000313" key="9">
    <source>
        <dbReference type="Proteomes" id="UP000685013"/>
    </source>
</evidence>
<name>A0AAV6NN50_9ROSI</name>
<sequence>MTDSNSVAKTFRALVESADRKFARVQDVPAYGRVDNHHYFHKVFKAYMRLWKFQQEFRAKLVESGLNRSEIGEIASRIGQLYFGHYMRTSEARFLIEAYVFYEAILNRNYFEESKNSRKDLGARFKQLRFYARFLLVSLLLNRTHTVQVLAERLKALVDDSKAAFRGTDFKEWRLVVQEIFCFMKVATISMNVKFAEITLDTFRMLQCLEWEPGFFYQKHPVEPNENGATIDYSGASGIIDINLATDMSDPSLPPNPKKAILYRPSVTHLIAVMATVCEELLPDSIMLIYLSAAGKCCQNSVNQMVSYGESRKSVRSKVITQNSRENCNSLPESCKSEKRGSSDLYDEYLWFGHRSNGGPNVLYPGDIIPFTRRPVFLIVDSNNSHAFKVLHGAERGETAAILLSPLRPAFKNPLNVDTIQSGSQFTFFLTAPLPAFLEMVGLPSANMDTDVYNDAETIVSSALSEWETVLCTSTSLNIVWAQVLSDNFLRRLILRFIFCRSVLSFFSTKEDDDLPICLPCLPDSVASNSGVVCSAIRRLAKHLNVADLFNFHERRSSAKQHEMARTKQTARKSTGGKAPRKQLATKAARKSAPTTGGVKKPHRYRPGTVALREIRKYQKSTELLIRKLPFQRLVREIAQDFKTDLRFQSHAVLALQEAAEAYLVGLFEDTNLCAIHAKRVTIMPKDIQLARRIRERLIRVSEMHQQMEKTDEKIRVAEEKQNDSSELNDQLEEMKKMADETNTKLRSELESVKSKRDSAMEKAKELELQLAEKSSNMAKQKEELSVLKRFESQTQTRIQELEKKYQNSKESEEKTKELLAEQTKHLEQTKISLEESKIEILSLHEKLVKFSTETHFNELPTYNIPTKNEFERLKFELQSTRHQLGVLKNELKVTTEAEENNKTAMDDLAMALKEVATEAHHLKRKCSTTEKELQKTKEEADYLKTTLKNTEEKYKSLLQEARREADLYKSTVDRLRLEAEESLLAWSGRETSLVDCIRRAEDDRFNAQQENRRLMDTLRLAELKNMTSKEEIKKLRDILKQALNEATVAKEAAGIAIEENSQLKDSLAEKENALDFVSSENETLKVNKAAALEEIKELKQLLEASKRGESNGKEENKGKEEGKEQVEKEITRSRPPLSPSPSLTPPPVEKEDTFGRRLGKAFSFSFLELRLTSEKKKEVEEDEGEPQMEETLKGSIFDEVDSPGSGRVHERKRSLSQFDGDRDILNDEIEDLEHLEEGNLDGEEGDRNSRKKKALIRRFGDLLMRRRSFQKKEQSPE</sequence>
<dbReference type="InterPro" id="IPR007125">
    <property type="entry name" value="H2A/H2B/H3"/>
</dbReference>
<dbReference type="AlphaFoldDB" id="A0AAV6NN50"/>
<dbReference type="FunFam" id="1.10.20.10:FF:000001">
    <property type="entry name" value="Histone H3"/>
    <property type="match status" value="1"/>
</dbReference>
<dbReference type="GO" id="GO:0000786">
    <property type="term" value="C:nucleosome"/>
    <property type="evidence" value="ECO:0007669"/>
    <property type="project" value="InterPro"/>
</dbReference>
<keyword evidence="9" id="KW-1185">Reference proteome</keyword>
<evidence type="ECO:0000313" key="8">
    <source>
        <dbReference type="EMBL" id="KAG6600643.1"/>
    </source>
</evidence>
<evidence type="ECO:0000256" key="6">
    <source>
        <dbReference type="SAM" id="MobiDB-lite"/>
    </source>
</evidence>
<dbReference type="Pfam" id="PF00125">
    <property type="entry name" value="Histone"/>
    <property type="match status" value="1"/>
</dbReference>
<feature type="region of interest" description="Disordered" evidence="6">
    <location>
        <begin position="559"/>
        <end position="604"/>
    </location>
</feature>
<dbReference type="SMART" id="SM00428">
    <property type="entry name" value="H3"/>
    <property type="match status" value="1"/>
</dbReference>
<evidence type="ECO:0000256" key="4">
    <source>
        <dbReference type="ARBA" id="ARBA00022990"/>
    </source>
</evidence>
<evidence type="ECO:0000256" key="1">
    <source>
        <dbReference type="ARBA" id="ARBA00004286"/>
    </source>
</evidence>
<feature type="region of interest" description="Disordered" evidence="6">
    <location>
        <begin position="1175"/>
        <end position="1253"/>
    </location>
</feature>
<reference evidence="8 9" key="1">
    <citation type="journal article" date="2021" name="Hortic Res">
        <title>The domestication of Cucurbita argyrosperma as revealed by the genome of its wild relative.</title>
        <authorList>
            <person name="Barrera-Redondo J."/>
            <person name="Sanchez-de la Vega G."/>
            <person name="Aguirre-Liguori J.A."/>
            <person name="Castellanos-Morales G."/>
            <person name="Gutierrez-Guerrero Y.T."/>
            <person name="Aguirre-Dugua X."/>
            <person name="Aguirre-Planter E."/>
            <person name="Tenaillon M.I."/>
            <person name="Lira-Saade R."/>
            <person name="Eguiarte L.E."/>
        </authorList>
    </citation>
    <scope>NUCLEOTIDE SEQUENCE [LARGE SCALE GENOMIC DNA]</scope>
    <source>
        <strain evidence="8">JBR-2021</strain>
    </source>
</reference>
<dbReference type="PROSITE" id="PS00322">
    <property type="entry name" value="HISTONE_H3_1"/>
    <property type="match status" value="1"/>
</dbReference>
<dbReference type="Pfam" id="PF12070">
    <property type="entry name" value="SCAI"/>
    <property type="match status" value="1"/>
</dbReference>
<feature type="region of interest" description="Disordered" evidence="6">
    <location>
        <begin position="1107"/>
        <end position="1156"/>
    </location>
</feature>
<dbReference type="GO" id="GO:0003714">
    <property type="term" value="F:transcription corepressor activity"/>
    <property type="evidence" value="ECO:0007669"/>
    <property type="project" value="InterPro"/>
</dbReference>
<dbReference type="Proteomes" id="UP000685013">
    <property type="component" value="Chromosome 4"/>
</dbReference>
<dbReference type="CDD" id="cd22911">
    <property type="entry name" value="HFD_H3"/>
    <property type="match status" value="1"/>
</dbReference>
<dbReference type="GO" id="GO:0003677">
    <property type="term" value="F:DNA binding"/>
    <property type="evidence" value="ECO:0007669"/>
    <property type="project" value="InterPro"/>
</dbReference>
<gene>
    <name evidence="8" type="ORF">SDJN03_05876</name>
</gene>
<evidence type="ECO:0000256" key="3">
    <source>
        <dbReference type="ARBA" id="ARBA00022454"/>
    </source>
</evidence>
<feature type="compositionally biased region" description="Pro residues" evidence="6">
    <location>
        <begin position="1137"/>
        <end position="1148"/>
    </location>
</feature>